<proteinExistence type="predicted"/>
<sequence>MKKWLKSGLAWGLLMFFIMTFAFPYYNNEEITTRKIVIGIVVWTIGGILFGLTLKRNYKE</sequence>
<organism evidence="2 3">
    <name type="scientific">Tenacibaculum platacis</name>
    <dbReference type="NCBI Taxonomy" id="3137852"/>
    <lineage>
        <taxon>Bacteria</taxon>
        <taxon>Pseudomonadati</taxon>
        <taxon>Bacteroidota</taxon>
        <taxon>Flavobacteriia</taxon>
        <taxon>Flavobacteriales</taxon>
        <taxon>Flavobacteriaceae</taxon>
        <taxon>Tenacibaculum</taxon>
    </lineage>
</organism>
<dbReference type="Proteomes" id="UP001497416">
    <property type="component" value="Unassembled WGS sequence"/>
</dbReference>
<accession>A0ABM9NRK1</accession>
<keyword evidence="1" id="KW-0812">Transmembrane</keyword>
<comment type="caution">
    <text evidence="2">The sequence shown here is derived from an EMBL/GenBank/DDBJ whole genome shotgun (WGS) entry which is preliminary data.</text>
</comment>
<gene>
    <name evidence="2" type="ORF">T190607A01A_10322</name>
</gene>
<evidence type="ECO:0000313" key="3">
    <source>
        <dbReference type="Proteomes" id="UP001497416"/>
    </source>
</evidence>
<protein>
    <recommendedName>
        <fullName evidence="4">Group-specific protein</fullName>
    </recommendedName>
</protein>
<name>A0ABM9NRK1_9FLAO</name>
<evidence type="ECO:0000313" key="2">
    <source>
        <dbReference type="EMBL" id="CAL2076218.1"/>
    </source>
</evidence>
<reference evidence="2 3" key="1">
    <citation type="submission" date="2024-05" db="EMBL/GenBank/DDBJ databases">
        <authorList>
            <person name="Duchaud E."/>
        </authorList>
    </citation>
    <scope>NUCLEOTIDE SEQUENCE [LARGE SCALE GENOMIC DNA]</scope>
    <source>
        <strain evidence="2">Ena-SAMPLE-TAB-13-05-2024-13:56:06:370-140302</strain>
    </source>
</reference>
<feature type="transmembrane region" description="Helical" evidence="1">
    <location>
        <begin position="7"/>
        <end position="24"/>
    </location>
</feature>
<evidence type="ECO:0008006" key="4">
    <source>
        <dbReference type="Google" id="ProtNLM"/>
    </source>
</evidence>
<dbReference type="EMBL" id="CAXIXY010000003">
    <property type="protein sequence ID" value="CAL2076218.1"/>
    <property type="molecule type" value="Genomic_DNA"/>
</dbReference>
<keyword evidence="1" id="KW-1133">Transmembrane helix</keyword>
<evidence type="ECO:0000256" key="1">
    <source>
        <dbReference type="SAM" id="Phobius"/>
    </source>
</evidence>
<dbReference type="RefSeq" id="WP_348709857.1">
    <property type="nucleotide sequence ID" value="NZ_CAXIXW010000011.1"/>
</dbReference>
<feature type="transmembrane region" description="Helical" evidence="1">
    <location>
        <begin position="36"/>
        <end position="54"/>
    </location>
</feature>
<keyword evidence="1" id="KW-0472">Membrane</keyword>
<keyword evidence="3" id="KW-1185">Reference proteome</keyword>